<dbReference type="Proteomes" id="UP000515161">
    <property type="component" value="Unplaced"/>
</dbReference>
<feature type="compositionally biased region" description="Basic and acidic residues" evidence="1">
    <location>
        <begin position="467"/>
        <end position="478"/>
    </location>
</feature>
<name>A0A6P8WYB1_GYMAC</name>
<feature type="region of interest" description="Disordered" evidence="1">
    <location>
        <begin position="554"/>
        <end position="589"/>
    </location>
</feature>
<keyword evidence="2" id="KW-1185">Reference proteome</keyword>
<dbReference type="GeneID" id="117559975"/>
<dbReference type="KEGG" id="gacu:117559975"/>
<reference evidence="3" key="1">
    <citation type="submission" date="2025-08" db="UniProtKB">
        <authorList>
            <consortium name="RefSeq"/>
        </authorList>
    </citation>
    <scope>IDENTIFICATION</scope>
</reference>
<feature type="compositionally biased region" description="Acidic residues" evidence="1">
    <location>
        <begin position="123"/>
        <end position="134"/>
    </location>
</feature>
<accession>A0A6P8WYB1</accession>
<dbReference type="InParanoid" id="A0A6P8WYB1"/>
<feature type="region of interest" description="Disordered" evidence="1">
    <location>
        <begin position="104"/>
        <end position="134"/>
    </location>
</feature>
<feature type="compositionally biased region" description="Acidic residues" evidence="1">
    <location>
        <begin position="217"/>
        <end position="228"/>
    </location>
</feature>
<organism evidence="2 3">
    <name type="scientific">Gymnodraco acuticeps</name>
    <name type="common">Antarctic dragonfish</name>
    <dbReference type="NCBI Taxonomy" id="8218"/>
    <lineage>
        <taxon>Eukaryota</taxon>
        <taxon>Metazoa</taxon>
        <taxon>Chordata</taxon>
        <taxon>Craniata</taxon>
        <taxon>Vertebrata</taxon>
        <taxon>Euteleostomi</taxon>
        <taxon>Actinopterygii</taxon>
        <taxon>Neopterygii</taxon>
        <taxon>Teleostei</taxon>
        <taxon>Neoteleostei</taxon>
        <taxon>Acanthomorphata</taxon>
        <taxon>Eupercaria</taxon>
        <taxon>Perciformes</taxon>
        <taxon>Notothenioidei</taxon>
        <taxon>Bathydraconidae</taxon>
        <taxon>Gymnodraco</taxon>
    </lineage>
</organism>
<feature type="region of interest" description="Disordered" evidence="1">
    <location>
        <begin position="292"/>
        <end position="319"/>
    </location>
</feature>
<dbReference type="RefSeq" id="XP_034092632.1">
    <property type="nucleotide sequence ID" value="XM_034236741.1"/>
</dbReference>
<sequence length="794" mass="91075">MPTRKIKVGLVYFVSSYIHIFHTVEMAAVEKLRSVINERLAAAADEIYGVFAQALSAYEEEICRQRRLLDTVLKPQIKLHRTELPQQHVCNEEEVLTDQQLCSQERNSSLDQEDPEPPQIKEEQEELCTSQEEEQLGLKQETDVFMVTLTDEESVHSGQTCAKESVGKPQIKLHRTELPQQHVCNEEEVLTDQQLCSQERNSSLDQEDPEPPQIKEEQEELCTSQEEEQLGLKQETDVFMVTLTDEESVHSGQTCAKESVGKPQIKLHRIELPQQHVCNEDEVLTDQQLCSQERNSSLDQEDPEPPQIKEELCTSQEEEQLKLKQETNVFMVTLTDEVGRGRRKMLAVKYRTQKRKAEETEDLEVQEDSTESPTRERKGRKCKKDVSPCPSKTPEWSPEGSRSPQRSERSPQQSERSHQQSRWSPQQSQESRQHSPSRLPPLNRQPESSDDEDESASPALSAGKSKSKPEVGKGDKGKGKAQNENPPPGASYSFTEAQEEAIARWVESNKLLYDMKDKQYKYKALRRQLWEGKAAENGVDYHSIQKWYHTQRTRFSKLREGQPNKKSQKRFGYGLSSGDEEDPILASENDSDRDKFIRRVFGFMKPHIRRHKKDTPASFKDKLALAETGELAGSDEPREPTKKYTGYPTPRPPSRTGTAAEDRPESPTMEMRVTRASRDLQDRLVQFITREQQVNRATPFCKYLETELYRLHDACLEPAYEEITTVLNHYRKVSRQFRMREAAGDQISPLEDVPSAFQSQQQQRPVAVIPVCTSATYSRVGMGIENRYYVSTGT</sequence>
<evidence type="ECO:0000256" key="1">
    <source>
        <dbReference type="SAM" id="MobiDB-lite"/>
    </source>
</evidence>
<gene>
    <name evidence="3" type="primary">LOC117559975</name>
</gene>
<feature type="compositionally biased region" description="Polar residues" evidence="1">
    <location>
        <begin position="425"/>
        <end position="436"/>
    </location>
</feature>
<proteinExistence type="predicted"/>
<evidence type="ECO:0000313" key="3">
    <source>
        <dbReference type="RefSeq" id="XP_034092632.1"/>
    </source>
</evidence>
<feature type="compositionally biased region" description="Acidic residues" evidence="1">
    <location>
        <begin position="359"/>
        <end position="370"/>
    </location>
</feature>
<feature type="region of interest" description="Disordered" evidence="1">
    <location>
        <begin position="349"/>
        <end position="495"/>
    </location>
</feature>
<feature type="compositionally biased region" description="Low complexity" evidence="1">
    <location>
        <begin position="397"/>
        <end position="424"/>
    </location>
</feature>
<dbReference type="OrthoDB" id="8897250at2759"/>
<feature type="region of interest" description="Disordered" evidence="1">
    <location>
        <begin position="628"/>
        <end position="672"/>
    </location>
</feature>
<dbReference type="AlphaFoldDB" id="A0A6P8WYB1"/>
<feature type="region of interest" description="Disordered" evidence="1">
    <location>
        <begin position="198"/>
        <end position="228"/>
    </location>
</feature>
<protein>
    <submittedName>
        <fullName evidence="3">Bromodomain-containing protein DDB_G0280777-like isoform X1</fullName>
    </submittedName>
</protein>
<evidence type="ECO:0000313" key="2">
    <source>
        <dbReference type="Proteomes" id="UP000515161"/>
    </source>
</evidence>